<proteinExistence type="predicted"/>
<evidence type="ECO:0000313" key="1">
    <source>
        <dbReference type="EMBL" id="EEF40214.1"/>
    </source>
</evidence>
<protein>
    <submittedName>
        <fullName evidence="1">Uncharacterized protein</fullName>
    </submittedName>
</protein>
<organism evidence="1 2">
    <name type="scientific">Ricinus communis</name>
    <name type="common">Castor bean</name>
    <dbReference type="NCBI Taxonomy" id="3988"/>
    <lineage>
        <taxon>Eukaryota</taxon>
        <taxon>Viridiplantae</taxon>
        <taxon>Streptophyta</taxon>
        <taxon>Embryophyta</taxon>
        <taxon>Tracheophyta</taxon>
        <taxon>Spermatophyta</taxon>
        <taxon>Magnoliopsida</taxon>
        <taxon>eudicotyledons</taxon>
        <taxon>Gunneridae</taxon>
        <taxon>Pentapetalae</taxon>
        <taxon>rosids</taxon>
        <taxon>fabids</taxon>
        <taxon>Malpighiales</taxon>
        <taxon>Euphorbiaceae</taxon>
        <taxon>Acalyphoideae</taxon>
        <taxon>Acalypheae</taxon>
        <taxon>Ricinus</taxon>
    </lineage>
</organism>
<name>B9S854_RICCO</name>
<reference evidence="2" key="1">
    <citation type="journal article" date="2010" name="Nat. Biotechnol.">
        <title>Draft genome sequence of the oilseed species Ricinus communis.</title>
        <authorList>
            <person name="Chan A.P."/>
            <person name="Crabtree J."/>
            <person name="Zhao Q."/>
            <person name="Lorenzi H."/>
            <person name="Orvis J."/>
            <person name="Puiu D."/>
            <person name="Melake-Berhan A."/>
            <person name="Jones K.M."/>
            <person name="Redman J."/>
            <person name="Chen G."/>
            <person name="Cahoon E.B."/>
            <person name="Gedil M."/>
            <person name="Stanke M."/>
            <person name="Haas B.J."/>
            <person name="Wortman J.R."/>
            <person name="Fraser-Liggett C.M."/>
            <person name="Ravel J."/>
            <person name="Rabinowicz P.D."/>
        </authorList>
    </citation>
    <scope>NUCLEOTIDE SEQUENCE [LARGE SCALE GENOMIC DNA]</scope>
    <source>
        <strain evidence="2">cv. Hale</strain>
    </source>
</reference>
<dbReference type="AlphaFoldDB" id="B9S854"/>
<dbReference type="Proteomes" id="UP000008311">
    <property type="component" value="Unassembled WGS sequence"/>
</dbReference>
<accession>B9S854</accession>
<gene>
    <name evidence="1" type="ORF">RCOM_0693770</name>
</gene>
<dbReference type="EMBL" id="EQ973889">
    <property type="protein sequence ID" value="EEF40214.1"/>
    <property type="molecule type" value="Genomic_DNA"/>
</dbReference>
<sequence>MVDKSLEVDLTLMDAGYNNGEGFLVPCQGTLVSREASQPSTIEYYNIKHYKARNVIER</sequence>
<dbReference type="InParanoid" id="B9S854"/>
<keyword evidence="2" id="KW-1185">Reference proteome</keyword>
<evidence type="ECO:0000313" key="2">
    <source>
        <dbReference type="Proteomes" id="UP000008311"/>
    </source>
</evidence>